<dbReference type="InParanoid" id="G2YLB6"/>
<reference evidence="2" key="1">
    <citation type="journal article" date="2011" name="PLoS Genet.">
        <title>Genomic analysis of the necrotrophic fungal pathogens Sclerotinia sclerotiorum and Botrytis cinerea.</title>
        <authorList>
            <person name="Amselem J."/>
            <person name="Cuomo C.A."/>
            <person name="van Kan J.A."/>
            <person name="Viaud M."/>
            <person name="Benito E.P."/>
            <person name="Couloux A."/>
            <person name="Coutinho P.M."/>
            <person name="de Vries R.P."/>
            <person name="Dyer P.S."/>
            <person name="Fillinger S."/>
            <person name="Fournier E."/>
            <person name="Gout L."/>
            <person name="Hahn M."/>
            <person name="Kohn L."/>
            <person name="Lapalu N."/>
            <person name="Plummer K.M."/>
            <person name="Pradier J.M."/>
            <person name="Quevillon E."/>
            <person name="Sharon A."/>
            <person name="Simon A."/>
            <person name="ten Have A."/>
            <person name="Tudzynski B."/>
            <person name="Tudzynski P."/>
            <person name="Wincker P."/>
            <person name="Andrew M."/>
            <person name="Anthouard V."/>
            <person name="Beever R.E."/>
            <person name="Beffa R."/>
            <person name="Benoit I."/>
            <person name="Bouzid O."/>
            <person name="Brault B."/>
            <person name="Chen Z."/>
            <person name="Choquer M."/>
            <person name="Collemare J."/>
            <person name="Cotton P."/>
            <person name="Danchin E.G."/>
            <person name="Da Silva C."/>
            <person name="Gautier A."/>
            <person name="Giraud C."/>
            <person name="Giraud T."/>
            <person name="Gonzalez C."/>
            <person name="Grossetete S."/>
            <person name="Guldener U."/>
            <person name="Henrissat B."/>
            <person name="Howlett B.J."/>
            <person name="Kodira C."/>
            <person name="Kretschmer M."/>
            <person name="Lappartient A."/>
            <person name="Leroch M."/>
            <person name="Levis C."/>
            <person name="Mauceli E."/>
            <person name="Neuveglise C."/>
            <person name="Oeser B."/>
            <person name="Pearson M."/>
            <person name="Poulain J."/>
            <person name="Poussereau N."/>
            <person name="Quesneville H."/>
            <person name="Rascle C."/>
            <person name="Schumacher J."/>
            <person name="Segurens B."/>
            <person name="Sexton A."/>
            <person name="Silva E."/>
            <person name="Sirven C."/>
            <person name="Soanes D.M."/>
            <person name="Talbot N.J."/>
            <person name="Templeton M."/>
            <person name="Yandava C."/>
            <person name="Yarden O."/>
            <person name="Zeng Q."/>
            <person name="Rollins J.A."/>
            <person name="Lebrun M.H."/>
            <person name="Dickman M."/>
        </authorList>
    </citation>
    <scope>NUCLEOTIDE SEQUENCE [LARGE SCALE GENOMIC DNA]</scope>
    <source>
        <strain evidence="2">T4</strain>
    </source>
</reference>
<protein>
    <submittedName>
        <fullName evidence="1">Uncharacterized protein</fullName>
    </submittedName>
</protein>
<name>G2YLB6_BOTF4</name>
<organism evidence="1 2">
    <name type="scientific">Botryotinia fuckeliana (strain T4)</name>
    <name type="common">Noble rot fungus</name>
    <name type="synonym">Botrytis cinerea</name>
    <dbReference type="NCBI Taxonomy" id="999810"/>
    <lineage>
        <taxon>Eukaryota</taxon>
        <taxon>Fungi</taxon>
        <taxon>Dikarya</taxon>
        <taxon>Ascomycota</taxon>
        <taxon>Pezizomycotina</taxon>
        <taxon>Leotiomycetes</taxon>
        <taxon>Helotiales</taxon>
        <taxon>Sclerotiniaceae</taxon>
        <taxon>Botrytis</taxon>
    </lineage>
</organism>
<gene>
    <name evidence="1" type="ORF">BofuT4_uP077070.1</name>
</gene>
<sequence length="62" mass="6846">MCCREEMGWLVIHWDVILRGVCACVCVCVCLGGGRWNGVGFGVYIDVLNIGTQSIRVHTFLS</sequence>
<dbReference type="HOGENOM" id="CLU_2903952_0_0_1"/>
<accession>G2YLB6</accession>
<dbReference type="Proteomes" id="UP000008177">
    <property type="component" value="Unplaced contigs"/>
</dbReference>
<evidence type="ECO:0000313" key="1">
    <source>
        <dbReference type="EMBL" id="CCD52414.1"/>
    </source>
</evidence>
<dbReference type="AlphaFoldDB" id="G2YLB6"/>
<evidence type="ECO:0000313" key="2">
    <source>
        <dbReference type="Proteomes" id="UP000008177"/>
    </source>
</evidence>
<proteinExistence type="predicted"/>
<dbReference type="EMBL" id="FQ790343">
    <property type="protein sequence ID" value="CCD52414.1"/>
    <property type="molecule type" value="Genomic_DNA"/>
</dbReference>